<feature type="non-terminal residue" evidence="1">
    <location>
        <position position="1"/>
    </location>
</feature>
<keyword evidence="2" id="KW-1185">Reference proteome</keyword>
<dbReference type="Proteomes" id="UP000054321">
    <property type="component" value="Unassembled WGS sequence"/>
</dbReference>
<name>A0A0C3D9U4_OIDMZ</name>
<proteinExistence type="predicted"/>
<dbReference type="InParanoid" id="A0A0C3D9U4"/>
<reference evidence="1 2" key="1">
    <citation type="submission" date="2014-04" db="EMBL/GenBank/DDBJ databases">
        <authorList>
            <consortium name="DOE Joint Genome Institute"/>
            <person name="Kuo A."/>
            <person name="Martino E."/>
            <person name="Perotto S."/>
            <person name="Kohler A."/>
            <person name="Nagy L.G."/>
            <person name="Floudas D."/>
            <person name="Copeland A."/>
            <person name="Barry K.W."/>
            <person name="Cichocki N."/>
            <person name="Veneault-Fourrey C."/>
            <person name="LaButti K."/>
            <person name="Lindquist E.A."/>
            <person name="Lipzen A."/>
            <person name="Lundell T."/>
            <person name="Morin E."/>
            <person name="Murat C."/>
            <person name="Sun H."/>
            <person name="Tunlid A."/>
            <person name="Henrissat B."/>
            <person name="Grigoriev I.V."/>
            <person name="Hibbett D.S."/>
            <person name="Martin F."/>
            <person name="Nordberg H.P."/>
            <person name="Cantor M.N."/>
            <person name="Hua S.X."/>
        </authorList>
    </citation>
    <scope>NUCLEOTIDE SEQUENCE [LARGE SCALE GENOMIC DNA]</scope>
    <source>
        <strain evidence="1 2">Zn</strain>
    </source>
</reference>
<sequence>LILAEFIYNNSTYSLTSISLFFTIYRMNPEIYLNIKDTIIGEEAVIVYKRVYIISNEYNILNKH</sequence>
<evidence type="ECO:0000313" key="1">
    <source>
        <dbReference type="EMBL" id="KIM98697.1"/>
    </source>
</evidence>
<organism evidence="1 2">
    <name type="scientific">Oidiodendron maius (strain Zn)</name>
    <dbReference type="NCBI Taxonomy" id="913774"/>
    <lineage>
        <taxon>Eukaryota</taxon>
        <taxon>Fungi</taxon>
        <taxon>Dikarya</taxon>
        <taxon>Ascomycota</taxon>
        <taxon>Pezizomycotina</taxon>
        <taxon>Leotiomycetes</taxon>
        <taxon>Leotiomycetes incertae sedis</taxon>
        <taxon>Myxotrichaceae</taxon>
        <taxon>Oidiodendron</taxon>
    </lineage>
</organism>
<accession>A0A0C3D9U4</accession>
<evidence type="ECO:0000313" key="2">
    <source>
        <dbReference type="Proteomes" id="UP000054321"/>
    </source>
</evidence>
<gene>
    <name evidence="1" type="ORF">OIDMADRAFT_128335</name>
</gene>
<dbReference type="EMBL" id="KN832880">
    <property type="protein sequence ID" value="KIM98697.1"/>
    <property type="molecule type" value="Genomic_DNA"/>
</dbReference>
<protein>
    <submittedName>
        <fullName evidence="1">Uncharacterized protein</fullName>
    </submittedName>
</protein>
<dbReference type="AlphaFoldDB" id="A0A0C3D9U4"/>
<dbReference type="HOGENOM" id="CLU_2873893_0_0_1"/>
<reference evidence="2" key="2">
    <citation type="submission" date="2015-01" db="EMBL/GenBank/DDBJ databases">
        <title>Evolutionary Origins and Diversification of the Mycorrhizal Mutualists.</title>
        <authorList>
            <consortium name="DOE Joint Genome Institute"/>
            <consortium name="Mycorrhizal Genomics Consortium"/>
            <person name="Kohler A."/>
            <person name="Kuo A."/>
            <person name="Nagy L.G."/>
            <person name="Floudas D."/>
            <person name="Copeland A."/>
            <person name="Barry K.W."/>
            <person name="Cichocki N."/>
            <person name="Veneault-Fourrey C."/>
            <person name="LaButti K."/>
            <person name="Lindquist E.A."/>
            <person name="Lipzen A."/>
            <person name="Lundell T."/>
            <person name="Morin E."/>
            <person name="Murat C."/>
            <person name="Riley R."/>
            <person name="Ohm R."/>
            <person name="Sun H."/>
            <person name="Tunlid A."/>
            <person name="Henrissat B."/>
            <person name="Grigoriev I.V."/>
            <person name="Hibbett D.S."/>
            <person name="Martin F."/>
        </authorList>
    </citation>
    <scope>NUCLEOTIDE SEQUENCE [LARGE SCALE GENOMIC DNA]</scope>
    <source>
        <strain evidence="2">Zn</strain>
    </source>
</reference>